<organism evidence="1">
    <name type="scientific">marine sediment metagenome</name>
    <dbReference type="NCBI Taxonomy" id="412755"/>
    <lineage>
        <taxon>unclassified sequences</taxon>
        <taxon>metagenomes</taxon>
        <taxon>ecological metagenomes</taxon>
    </lineage>
</organism>
<dbReference type="EMBL" id="LAZR01014688">
    <property type="protein sequence ID" value="KKM16380.1"/>
    <property type="molecule type" value="Genomic_DNA"/>
</dbReference>
<dbReference type="PANTHER" id="PTHR46638:SF1">
    <property type="entry name" value="CORRINOID ADENOSYLTRANSFERASE"/>
    <property type="match status" value="1"/>
</dbReference>
<dbReference type="SUPFAM" id="SSF52540">
    <property type="entry name" value="P-loop containing nucleoside triphosphate hydrolases"/>
    <property type="match status" value="1"/>
</dbReference>
<proteinExistence type="predicted"/>
<evidence type="ECO:0000313" key="1">
    <source>
        <dbReference type="EMBL" id="KKM16380.1"/>
    </source>
</evidence>
<dbReference type="NCBIfam" id="TIGR00708">
    <property type="entry name" value="cobA"/>
    <property type="match status" value="1"/>
</dbReference>
<dbReference type="PIRSF" id="PIRSF015617">
    <property type="entry name" value="Adensltrnsf_CobA"/>
    <property type="match status" value="1"/>
</dbReference>
<reference evidence="1" key="1">
    <citation type="journal article" date="2015" name="Nature">
        <title>Complex archaea that bridge the gap between prokaryotes and eukaryotes.</title>
        <authorList>
            <person name="Spang A."/>
            <person name="Saw J.H."/>
            <person name="Jorgensen S.L."/>
            <person name="Zaremba-Niedzwiedzka K."/>
            <person name="Martijn J."/>
            <person name="Lind A.E."/>
            <person name="van Eijk R."/>
            <person name="Schleper C."/>
            <person name="Guy L."/>
            <person name="Ettema T.J."/>
        </authorList>
    </citation>
    <scope>NUCLEOTIDE SEQUENCE</scope>
</reference>
<dbReference type="PANTHER" id="PTHR46638">
    <property type="entry name" value="CORRINOID ADENOSYLTRANSFERASE"/>
    <property type="match status" value="1"/>
</dbReference>
<dbReference type="Gene3D" id="3.40.50.300">
    <property type="entry name" value="P-loop containing nucleotide triphosphate hydrolases"/>
    <property type="match status" value="1"/>
</dbReference>
<gene>
    <name evidence="1" type="ORF">LCGC14_1686430</name>
</gene>
<dbReference type="AlphaFoldDB" id="A0A0F9KM59"/>
<dbReference type="NCBIfam" id="NF004637">
    <property type="entry name" value="PRK05986.1"/>
    <property type="match status" value="1"/>
</dbReference>
<evidence type="ECO:0008006" key="2">
    <source>
        <dbReference type="Google" id="ProtNLM"/>
    </source>
</evidence>
<dbReference type="CDD" id="cd00561">
    <property type="entry name" value="CobA_ACA"/>
    <property type="match status" value="1"/>
</dbReference>
<name>A0A0F9KM59_9ZZZZ</name>
<dbReference type="InterPro" id="IPR003724">
    <property type="entry name" value="CblAdoTrfase_CobA"/>
</dbReference>
<dbReference type="InterPro" id="IPR027417">
    <property type="entry name" value="P-loop_NTPase"/>
</dbReference>
<dbReference type="GO" id="GO:0008817">
    <property type="term" value="F:corrinoid adenosyltransferase activity"/>
    <property type="evidence" value="ECO:0007669"/>
    <property type="project" value="InterPro"/>
</dbReference>
<accession>A0A0F9KM59</accession>
<protein>
    <recommendedName>
        <fullName evidence="2">Cob(I)alamin adenosyltransferase N-terminal domain-containing protein</fullName>
    </recommendedName>
</protein>
<dbReference type="Pfam" id="PF02572">
    <property type="entry name" value="CobA_CobO_BtuR"/>
    <property type="match status" value="1"/>
</dbReference>
<dbReference type="GO" id="GO:0005524">
    <property type="term" value="F:ATP binding"/>
    <property type="evidence" value="ECO:0007669"/>
    <property type="project" value="InterPro"/>
</dbReference>
<comment type="caution">
    <text evidence="1">The sequence shown here is derived from an EMBL/GenBank/DDBJ whole genome shotgun (WGS) entry which is preliminary data.</text>
</comment>
<sequence length="203" mass="22686">MRERAKDPERHARRMAAKQKMMHERIANAQKEQGVLLVLTGPGKGKSSSGFGMVARALGHGMKVGIVQFIKGAFSTGEEAFFRDLPNVDYHVMGQGYTWDTQNREQDVASANAAWDIVAAMLQDDRYDMILLDELNIALKYDYIDLDRVLDDLQGRPEMQHVVVTGRNAPQELIDLADTVTEMGVVKHAFKDQGIKAQKGVEL</sequence>
<dbReference type="GO" id="GO:0009236">
    <property type="term" value="P:cobalamin biosynthetic process"/>
    <property type="evidence" value="ECO:0007669"/>
    <property type="project" value="InterPro"/>
</dbReference>